<dbReference type="InterPro" id="IPR001789">
    <property type="entry name" value="Sig_transdc_resp-reg_receiver"/>
</dbReference>
<reference evidence="9 10" key="1">
    <citation type="submission" date="2020-10" db="EMBL/GenBank/DDBJ databases">
        <title>Connecting structure to function with the recovery of over 1000 high-quality activated sludge metagenome-assembled genomes encoding full-length rRNA genes using long-read sequencing.</title>
        <authorList>
            <person name="Singleton C.M."/>
            <person name="Petriglieri F."/>
            <person name="Kristensen J.M."/>
            <person name="Kirkegaard R.H."/>
            <person name="Michaelsen T.Y."/>
            <person name="Andersen M.H."/>
            <person name="Karst S.M."/>
            <person name="Dueholm M.S."/>
            <person name="Nielsen P.H."/>
            <person name="Albertsen M."/>
        </authorList>
    </citation>
    <scope>NUCLEOTIDE SEQUENCE [LARGE SCALE GENOMIC DNA]</scope>
    <source>
        <strain evidence="9">Ribe_18-Q3-R11-54_MAXAC.273</strain>
    </source>
</reference>
<sequence>MNKILIIDDEEKLRSLLARIISLEGFEVIQAGDCKSALKKLDQSGIDVVLCDVKLPDGNGVELSKIIKDKCPHVEIILLTAYGNIPDGVQAIKNGAFDYITKGDDNNKIIPLLHRAIEKVDLARRVQLLEKQLGDRYSFDNIIGKSKIFLQAIELAKKVARTDTTVLLTGETGTGKEVFAQAIHQASGRNTKNFVAINCSAFNKELLESEMFGHKAGAFTGATRDQTGLFEEANNGTIFLDEIGEMSLELQSKLLRVIETGELMKIGESKPTKVNVRIIAATHRKLENEIESGHFRQDLFYRISVFQIKLPALRERVSDIGDLIQFFIQVFSKKTNKNIKSVSADFVRVLQHHTFPGNIRELKNIIERSVILSTSDELTTDTLPYEFLSSIQVPANNKTLSAFDLASAEKLHILKVLNHTKGNKTEAARLMNIGLTTLYRKLQEYKVE</sequence>
<dbReference type="PRINTS" id="PR01590">
    <property type="entry name" value="HTHFIS"/>
</dbReference>
<dbReference type="SUPFAM" id="SSF52540">
    <property type="entry name" value="P-loop containing nucleoside triphosphate hydrolases"/>
    <property type="match status" value="1"/>
</dbReference>
<dbReference type="GO" id="GO:0006355">
    <property type="term" value="P:regulation of DNA-templated transcription"/>
    <property type="evidence" value="ECO:0007669"/>
    <property type="project" value="InterPro"/>
</dbReference>
<dbReference type="GO" id="GO:0005524">
    <property type="term" value="F:ATP binding"/>
    <property type="evidence" value="ECO:0007669"/>
    <property type="project" value="UniProtKB-KW"/>
</dbReference>
<evidence type="ECO:0000256" key="5">
    <source>
        <dbReference type="ARBA" id="ARBA00023163"/>
    </source>
</evidence>
<dbReference type="InterPro" id="IPR003593">
    <property type="entry name" value="AAA+_ATPase"/>
</dbReference>
<dbReference type="Gene3D" id="3.40.50.300">
    <property type="entry name" value="P-loop containing nucleotide triphosphate hydrolases"/>
    <property type="match status" value="1"/>
</dbReference>
<dbReference type="SUPFAM" id="SSF46689">
    <property type="entry name" value="Homeodomain-like"/>
    <property type="match status" value="1"/>
</dbReference>
<comment type="caution">
    <text evidence="9">The sequence shown here is derived from an EMBL/GenBank/DDBJ whole genome shotgun (WGS) entry which is preliminary data.</text>
</comment>
<dbReference type="InterPro" id="IPR058031">
    <property type="entry name" value="AAA_lid_NorR"/>
</dbReference>
<evidence type="ECO:0000259" key="8">
    <source>
        <dbReference type="PROSITE" id="PS50110"/>
    </source>
</evidence>
<keyword evidence="4" id="KW-0238">DNA-binding</keyword>
<protein>
    <submittedName>
        <fullName evidence="9">Sigma-54-dependent Fis family transcriptional regulator</fullName>
    </submittedName>
</protein>
<dbReference type="FunFam" id="3.40.50.300:FF:000006">
    <property type="entry name" value="DNA-binding transcriptional regulator NtrC"/>
    <property type="match status" value="1"/>
</dbReference>
<dbReference type="InterPro" id="IPR027417">
    <property type="entry name" value="P-loop_NTPase"/>
</dbReference>
<evidence type="ECO:0000256" key="2">
    <source>
        <dbReference type="ARBA" id="ARBA00022840"/>
    </source>
</evidence>
<dbReference type="EMBL" id="JADKGY010000029">
    <property type="protein sequence ID" value="MBK9984150.1"/>
    <property type="molecule type" value="Genomic_DNA"/>
</dbReference>
<dbReference type="PROSITE" id="PS50110">
    <property type="entry name" value="RESPONSE_REGULATORY"/>
    <property type="match status" value="1"/>
</dbReference>
<dbReference type="Pfam" id="PF00158">
    <property type="entry name" value="Sigma54_activat"/>
    <property type="match status" value="1"/>
</dbReference>
<dbReference type="SUPFAM" id="SSF52172">
    <property type="entry name" value="CheY-like"/>
    <property type="match status" value="1"/>
</dbReference>
<proteinExistence type="predicted"/>
<gene>
    <name evidence="9" type="ORF">IPP15_17565</name>
</gene>
<keyword evidence="6" id="KW-0597">Phosphoprotein</keyword>
<dbReference type="InterPro" id="IPR011006">
    <property type="entry name" value="CheY-like_superfamily"/>
</dbReference>
<dbReference type="InterPro" id="IPR002078">
    <property type="entry name" value="Sigma_54_int"/>
</dbReference>
<dbReference type="InterPro" id="IPR009057">
    <property type="entry name" value="Homeodomain-like_sf"/>
</dbReference>
<feature type="domain" description="Sigma-54 factor interaction" evidence="7">
    <location>
        <begin position="142"/>
        <end position="371"/>
    </location>
</feature>
<keyword evidence="3" id="KW-0805">Transcription regulation</keyword>
<accession>A0A9D7SVP5</accession>
<name>A0A9D7SVP5_9BACT</name>
<evidence type="ECO:0000313" key="9">
    <source>
        <dbReference type="EMBL" id="MBK9984150.1"/>
    </source>
</evidence>
<keyword evidence="1" id="KW-0547">Nucleotide-binding</keyword>
<dbReference type="SMART" id="SM00448">
    <property type="entry name" value="REC"/>
    <property type="match status" value="1"/>
</dbReference>
<feature type="domain" description="Response regulatory" evidence="8">
    <location>
        <begin position="3"/>
        <end position="117"/>
    </location>
</feature>
<dbReference type="Proteomes" id="UP000808337">
    <property type="component" value="Unassembled WGS sequence"/>
</dbReference>
<evidence type="ECO:0000259" key="7">
    <source>
        <dbReference type="PROSITE" id="PS50045"/>
    </source>
</evidence>
<dbReference type="PROSITE" id="PS50045">
    <property type="entry name" value="SIGMA54_INTERACT_4"/>
    <property type="match status" value="1"/>
</dbReference>
<dbReference type="GO" id="GO:0043565">
    <property type="term" value="F:sequence-specific DNA binding"/>
    <property type="evidence" value="ECO:0007669"/>
    <property type="project" value="InterPro"/>
</dbReference>
<dbReference type="Gene3D" id="1.10.8.60">
    <property type="match status" value="1"/>
</dbReference>
<evidence type="ECO:0000256" key="3">
    <source>
        <dbReference type="ARBA" id="ARBA00023015"/>
    </source>
</evidence>
<evidence type="ECO:0000256" key="6">
    <source>
        <dbReference type="PROSITE-ProRule" id="PRU00169"/>
    </source>
</evidence>
<evidence type="ECO:0000256" key="1">
    <source>
        <dbReference type="ARBA" id="ARBA00022741"/>
    </source>
</evidence>
<dbReference type="Pfam" id="PF02954">
    <property type="entry name" value="HTH_8"/>
    <property type="match status" value="1"/>
</dbReference>
<dbReference type="PANTHER" id="PTHR32071:SF121">
    <property type="entry name" value="SIGMA L-DEPENDENT TRANSCRIPTIONAL REGULATOR YQIR-RELATED"/>
    <property type="match status" value="1"/>
</dbReference>
<dbReference type="PROSITE" id="PS00688">
    <property type="entry name" value="SIGMA54_INTERACT_3"/>
    <property type="match status" value="1"/>
</dbReference>
<keyword evidence="2" id="KW-0067">ATP-binding</keyword>
<dbReference type="PROSITE" id="PS00675">
    <property type="entry name" value="SIGMA54_INTERACT_1"/>
    <property type="match status" value="1"/>
</dbReference>
<dbReference type="InterPro" id="IPR025943">
    <property type="entry name" value="Sigma_54_int_dom_ATP-bd_2"/>
</dbReference>
<dbReference type="Gene3D" id="3.40.50.2300">
    <property type="match status" value="1"/>
</dbReference>
<dbReference type="SMART" id="SM00382">
    <property type="entry name" value="AAA"/>
    <property type="match status" value="1"/>
</dbReference>
<dbReference type="Pfam" id="PF25601">
    <property type="entry name" value="AAA_lid_14"/>
    <property type="match status" value="1"/>
</dbReference>
<dbReference type="PROSITE" id="PS00676">
    <property type="entry name" value="SIGMA54_INTERACT_2"/>
    <property type="match status" value="1"/>
</dbReference>
<dbReference type="Pfam" id="PF00072">
    <property type="entry name" value="Response_reg"/>
    <property type="match status" value="1"/>
</dbReference>
<feature type="modified residue" description="4-aspartylphosphate" evidence="6">
    <location>
        <position position="52"/>
    </location>
</feature>
<dbReference type="GO" id="GO:0000160">
    <property type="term" value="P:phosphorelay signal transduction system"/>
    <property type="evidence" value="ECO:0007669"/>
    <property type="project" value="InterPro"/>
</dbReference>
<dbReference type="CDD" id="cd00009">
    <property type="entry name" value="AAA"/>
    <property type="match status" value="1"/>
</dbReference>
<evidence type="ECO:0000256" key="4">
    <source>
        <dbReference type="ARBA" id="ARBA00023125"/>
    </source>
</evidence>
<dbReference type="Gene3D" id="1.10.10.60">
    <property type="entry name" value="Homeodomain-like"/>
    <property type="match status" value="1"/>
</dbReference>
<dbReference type="AlphaFoldDB" id="A0A9D7SVP5"/>
<organism evidence="9 10">
    <name type="scientific">Candidatus Opimibacter skivensis</name>
    <dbReference type="NCBI Taxonomy" id="2982028"/>
    <lineage>
        <taxon>Bacteria</taxon>
        <taxon>Pseudomonadati</taxon>
        <taxon>Bacteroidota</taxon>
        <taxon>Saprospiria</taxon>
        <taxon>Saprospirales</taxon>
        <taxon>Saprospiraceae</taxon>
        <taxon>Candidatus Opimibacter</taxon>
    </lineage>
</organism>
<dbReference type="PANTHER" id="PTHR32071">
    <property type="entry name" value="TRANSCRIPTIONAL REGULATORY PROTEIN"/>
    <property type="match status" value="1"/>
</dbReference>
<evidence type="ECO:0000313" key="10">
    <source>
        <dbReference type="Proteomes" id="UP000808337"/>
    </source>
</evidence>
<keyword evidence="5" id="KW-0804">Transcription</keyword>
<dbReference type="InterPro" id="IPR025944">
    <property type="entry name" value="Sigma_54_int_dom_CS"/>
</dbReference>
<dbReference type="InterPro" id="IPR002197">
    <property type="entry name" value="HTH_Fis"/>
</dbReference>
<dbReference type="InterPro" id="IPR025662">
    <property type="entry name" value="Sigma_54_int_dom_ATP-bd_1"/>
</dbReference>